<evidence type="ECO:0000256" key="2">
    <source>
        <dbReference type="ARBA" id="ARBA00012553"/>
    </source>
</evidence>
<dbReference type="PIRSF" id="PIRSF015957">
    <property type="entry name" value="UCP015957"/>
    <property type="match status" value="1"/>
</dbReference>
<feature type="active site" description="Proton acceptor" evidence="7">
    <location>
        <position position="86"/>
    </location>
</feature>
<dbReference type="AlphaFoldDB" id="A0A5C7EMX3"/>
<keyword evidence="4" id="KW-0704">Schiff base</keyword>
<dbReference type="InterPro" id="IPR011060">
    <property type="entry name" value="RibuloseP-bd_barrel"/>
</dbReference>
<gene>
    <name evidence="8" type="ORF">FR698_04965</name>
</gene>
<evidence type="ECO:0000313" key="9">
    <source>
        <dbReference type="Proteomes" id="UP000321201"/>
    </source>
</evidence>
<dbReference type="SUPFAM" id="SSF51366">
    <property type="entry name" value="Ribulose-phoshate binding barrel"/>
    <property type="match status" value="1"/>
</dbReference>
<proteinExistence type="predicted"/>
<reference evidence="8 9" key="1">
    <citation type="submission" date="2019-08" db="EMBL/GenBank/DDBJ databases">
        <title>Pelomicrobium methylotrophicum gen. nov., sp. nov. a moderately thermophilic, facultatively anaerobic, lithoautotrophic and methylotrophic bacterium isolated from a terrestrial mud volcano.</title>
        <authorList>
            <person name="Slobodkina G.B."/>
            <person name="Merkel A.Y."/>
            <person name="Slobodkin A.I."/>
        </authorList>
    </citation>
    <scope>NUCLEOTIDE SEQUENCE [LARGE SCALE GENOMIC DNA]</scope>
    <source>
        <strain evidence="8 9">SM250</strain>
    </source>
</reference>
<name>A0A5C7EMX3_9PROT</name>
<dbReference type="RefSeq" id="WP_147799080.1">
    <property type="nucleotide sequence ID" value="NZ_VPFL01000005.1"/>
</dbReference>
<dbReference type="OrthoDB" id="2111523at2"/>
<keyword evidence="9" id="KW-1185">Reference proteome</keyword>
<protein>
    <recommendedName>
        <fullName evidence="2">(5-formylfuran-3-yl)methyl phosphate synthase</fullName>
        <ecNumber evidence="2">4.2.3.153</ecNumber>
    </recommendedName>
    <alternativeName>
        <fullName evidence="5">4-(hydroxymethyl)-2-furancarboxaldehyde-phosphate synthase</fullName>
    </alternativeName>
</protein>
<accession>A0A5C7EMX3</accession>
<dbReference type="InParanoid" id="A0A5C7EMX3"/>
<dbReference type="Proteomes" id="UP000321201">
    <property type="component" value="Unassembled WGS sequence"/>
</dbReference>
<feature type="active site" description="Schiff-base intermediate with substrate" evidence="7">
    <location>
        <position position="28"/>
    </location>
</feature>
<evidence type="ECO:0000256" key="3">
    <source>
        <dbReference type="ARBA" id="ARBA00023239"/>
    </source>
</evidence>
<keyword evidence="3" id="KW-0456">Lyase</keyword>
<evidence type="ECO:0000256" key="1">
    <source>
        <dbReference type="ARBA" id="ARBA00003810"/>
    </source>
</evidence>
<evidence type="ECO:0000256" key="7">
    <source>
        <dbReference type="PIRSR" id="PIRSR015957-1"/>
    </source>
</evidence>
<evidence type="ECO:0000313" key="8">
    <source>
        <dbReference type="EMBL" id="TXF12588.1"/>
    </source>
</evidence>
<evidence type="ECO:0000256" key="6">
    <source>
        <dbReference type="ARBA" id="ARBA00047628"/>
    </source>
</evidence>
<dbReference type="GO" id="GO:0016829">
    <property type="term" value="F:lyase activity"/>
    <property type="evidence" value="ECO:0007669"/>
    <property type="project" value="UniProtKB-KW"/>
</dbReference>
<dbReference type="EC" id="4.2.3.153" evidence="2"/>
<evidence type="ECO:0000256" key="4">
    <source>
        <dbReference type="ARBA" id="ARBA00023270"/>
    </source>
</evidence>
<dbReference type="Pfam" id="PF04476">
    <property type="entry name" value="4HFCP_synth"/>
    <property type="match status" value="1"/>
</dbReference>
<evidence type="ECO:0000256" key="5">
    <source>
        <dbReference type="ARBA" id="ARBA00032523"/>
    </source>
</evidence>
<sequence>MTALLASVRSLKEARIALQGGADMIDLKDPRRGALGALPVKTAAALVRFVAGRRPVSATIGDLPMVPARLAEAVERTAASGVDYVKVGLFSSPRQRECIRALAPLARRGCRLVAVLFADQRPEWTLLPQIAAAGFTGAMLDTADKARGGLRRHLEDESIARFVRQVQALGMRVGLAGSLKEEDIAPLCALSPDYLGFRGALCTQAQRTATLDPVRVAAVRARMAEATAREPALLAL</sequence>
<dbReference type="InterPro" id="IPR007565">
    <property type="entry name" value="4HFCP_synth"/>
</dbReference>
<dbReference type="EMBL" id="VPFL01000005">
    <property type="protein sequence ID" value="TXF12588.1"/>
    <property type="molecule type" value="Genomic_DNA"/>
</dbReference>
<comment type="caution">
    <text evidence="8">The sequence shown here is derived from an EMBL/GenBank/DDBJ whole genome shotgun (WGS) entry which is preliminary data.</text>
</comment>
<organism evidence="8 9">
    <name type="scientific">Pelomicrobium methylotrophicum</name>
    <dbReference type="NCBI Taxonomy" id="2602750"/>
    <lineage>
        <taxon>Bacteria</taxon>
        <taxon>Pseudomonadati</taxon>
        <taxon>Pseudomonadota</taxon>
        <taxon>Hydrogenophilia</taxon>
        <taxon>Hydrogenophilia incertae sedis</taxon>
        <taxon>Pelomicrobium</taxon>
    </lineage>
</organism>
<comment type="function">
    <text evidence="1">Catalyzes the formation of 4-(hydroxymethyl)-2-furancarboxaldehyde phosphate (4-HFC-P) from two molecules of glyceraldehyde-3-P (GA-3-P).</text>
</comment>
<comment type="catalytic activity">
    <reaction evidence="6">
        <text>2 D-glyceraldehyde 3-phosphate = 4-(hydroxymethyl)-2-furancarboxaldehyde phosphate + phosphate + 2 H2O</text>
        <dbReference type="Rhea" id="RHEA:43536"/>
        <dbReference type="ChEBI" id="CHEBI:15377"/>
        <dbReference type="ChEBI" id="CHEBI:43474"/>
        <dbReference type="ChEBI" id="CHEBI:59776"/>
        <dbReference type="ChEBI" id="CHEBI:83407"/>
        <dbReference type="EC" id="4.2.3.153"/>
    </reaction>
</comment>